<protein>
    <recommendedName>
        <fullName evidence="6">SDR family oxidoreductase</fullName>
    </recommendedName>
</protein>
<feature type="compositionally biased region" description="Basic and acidic residues" evidence="3">
    <location>
        <begin position="11"/>
        <end position="31"/>
    </location>
</feature>
<dbReference type="InterPro" id="IPR002347">
    <property type="entry name" value="SDR_fam"/>
</dbReference>
<feature type="compositionally biased region" description="Basic residues" evidence="3">
    <location>
        <begin position="32"/>
        <end position="73"/>
    </location>
</feature>
<dbReference type="PANTHER" id="PTHR44252:SF3">
    <property type="entry name" value="D-ERYTHRULOSE REDUCTASE-RELATED"/>
    <property type="match status" value="1"/>
</dbReference>
<dbReference type="OrthoDB" id="1393670at2759"/>
<evidence type="ECO:0000256" key="1">
    <source>
        <dbReference type="ARBA" id="ARBA00006484"/>
    </source>
</evidence>
<evidence type="ECO:0000256" key="2">
    <source>
        <dbReference type="ARBA" id="ARBA00022857"/>
    </source>
</evidence>
<name>A0A9P9Z492_9POAL</name>
<reference evidence="4" key="1">
    <citation type="journal article" date="2022" name="Cell">
        <title>Repeat-based holocentromeres influence genome architecture and karyotype evolution.</title>
        <authorList>
            <person name="Hofstatter P.G."/>
            <person name="Thangavel G."/>
            <person name="Lux T."/>
            <person name="Neumann P."/>
            <person name="Vondrak T."/>
            <person name="Novak P."/>
            <person name="Zhang M."/>
            <person name="Costa L."/>
            <person name="Castellani M."/>
            <person name="Scott A."/>
            <person name="Toegelov H."/>
            <person name="Fuchs J."/>
            <person name="Mata-Sucre Y."/>
            <person name="Dias Y."/>
            <person name="Vanzela A.L.L."/>
            <person name="Huettel B."/>
            <person name="Almeida C.C.S."/>
            <person name="Simkova H."/>
            <person name="Souza G."/>
            <person name="Pedrosa-Harand A."/>
            <person name="Macas J."/>
            <person name="Mayer K.F.X."/>
            <person name="Houben A."/>
            <person name="Marques A."/>
        </authorList>
    </citation>
    <scope>NUCLEOTIDE SEQUENCE</scope>
    <source>
        <strain evidence="4">RhyBre1mFocal</strain>
    </source>
</reference>
<gene>
    <name evidence="4" type="ORF">LUZ63_023099</name>
</gene>
<comment type="similarity">
    <text evidence="1">Belongs to the short-chain dehydrogenases/reductases (SDR) family.</text>
</comment>
<keyword evidence="2" id="KW-0521">NADP</keyword>
<dbReference type="Proteomes" id="UP001151287">
    <property type="component" value="Unassembled WGS sequence"/>
</dbReference>
<organism evidence="4 5">
    <name type="scientific">Rhynchospora breviuscula</name>
    <dbReference type="NCBI Taxonomy" id="2022672"/>
    <lineage>
        <taxon>Eukaryota</taxon>
        <taxon>Viridiplantae</taxon>
        <taxon>Streptophyta</taxon>
        <taxon>Embryophyta</taxon>
        <taxon>Tracheophyta</taxon>
        <taxon>Spermatophyta</taxon>
        <taxon>Magnoliopsida</taxon>
        <taxon>Liliopsida</taxon>
        <taxon>Poales</taxon>
        <taxon>Cyperaceae</taxon>
        <taxon>Cyperoideae</taxon>
        <taxon>Rhynchosporeae</taxon>
        <taxon>Rhynchospora</taxon>
    </lineage>
</organism>
<dbReference type="SUPFAM" id="SSF51735">
    <property type="entry name" value="NAD(P)-binding Rossmann-fold domains"/>
    <property type="match status" value="1"/>
</dbReference>
<evidence type="ECO:0000313" key="5">
    <source>
        <dbReference type="Proteomes" id="UP001151287"/>
    </source>
</evidence>
<dbReference type="GO" id="GO:0004090">
    <property type="term" value="F:carbonyl reductase (NADPH) activity"/>
    <property type="evidence" value="ECO:0007669"/>
    <property type="project" value="TreeGrafter"/>
</dbReference>
<proteinExistence type="inferred from homology"/>
<keyword evidence="5" id="KW-1185">Reference proteome</keyword>
<comment type="caution">
    <text evidence="4">The sequence shown here is derived from an EMBL/GenBank/DDBJ whole genome shotgun (WGS) entry which is preliminary data.</text>
</comment>
<dbReference type="Gene3D" id="3.40.50.720">
    <property type="entry name" value="NAD(P)-binding Rossmann-like Domain"/>
    <property type="match status" value="1"/>
</dbReference>
<evidence type="ECO:0000256" key="3">
    <source>
        <dbReference type="SAM" id="MobiDB-lite"/>
    </source>
</evidence>
<dbReference type="Pfam" id="PF13561">
    <property type="entry name" value="adh_short_C2"/>
    <property type="match status" value="1"/>
</dbReference>
<dbReference type="GO" id="GO:0005997">
    <property type="term" value="P:xylulose metabolic process"/>
    <property type="evidence" value="ECO:0007669"/>
    <property type="project" value="TreeGrafter"/>
</dbReference>
<dbReference type="PRINTS" id="PR00081">
    <property type="entry name" value="GDHRDH"/>
</dbReference>
<dbReference type="GO" id="GO:0050038">
    <property type="term" value="F:L-xylulose reductase (NADPH) activity"/>
    <property type="evidence" value="ECO:0007669"/>
    <property type="project" value="TreeGrafter"/>
</dbReference>
<dbReference type="GO" id="GO:0006006">
    <property type="term" value="P:glucose metabolic process"/>
    <property type="evidence" value="ECO:0007669"/>
    <property type="project" value="TreeGrafter"/>
</dbReference>
<dbReference type="AlphaFoldDB" id="A0A9P9Z492"/>
<accession>A0A9P9Z492</accession>
<evidence type="ECO:0000313" key="4">
    <source>
        <dbReference type="EMBL" id="KAJ1681686.1"/>
    </source>
</evidence>
<feature type="region of interest" description="Disordered" evidence="3">
    <location>
        <begin position="1"/>
        <end position="74"/>
    </location>
</feature>
<sequence>MSPARAAVGEDAPHPRDPFTVEQRAPHDRLPRPHHPRHRRRRRDRRRDRPAPRPRRRARPRRRPHRRLRRRDRRRDGRRAVVFDLESEDEIRSAIEGRDLYGVVNCGGWGGEIATPMDTDIAVFDKVMSINARGSLLVTKYASREMVRRGAGGAIVNVSSQASLVALSGHISYGSSKAALDNITRVSALELGGYGIRVNSVNPTVVMTPMSAWYWGRPEIEGPFLEAMPLHKWATEDDIAGPIAFLLSDDAGMISGVSLAIDGGYSSR</sequence>
<dbReference type="InterPro" id="IPR036291">
    <property type="entry name" value="NAD(P)-bd_dom_sf"/>
</dbReference>
<dbReference type="PANTHER" id="PTHR44252">
    <property type="entry name" value="D-ERYTHRULOSE REDUCTASE"/>
    <property type="match status" value="1"/>
</dbReference>
<evidence type="ECO:0008006" key="6">
    <source>
        <dbReference type="Google" id="ProtNLM"/>
    </source>
</evidence>
<dbReference type="InterPro" id="IPR051737">
    <property type="entry name" value="L-xylulose/Carbonyl_redctase"/>
</dbReference>
<dbReference type="EMBL" id="JAMQYH010000952">
    <property type="protein sequence ID" value="KAJ1681686.1"/>
    <property type="molecule type" value="Genomic_DNA"/>
</dbReference>